<gene>
    <name evidence="4" type="ORF">BU24DRAFT_470471</name>
</gene>
<dbReference type="InterPro" id="IPR051714">
    <property type="entry name" value="Znf_CCHC_NABP"/>
</dbReference>
<dbReference type="InterPro" id="IPR001878">
    <property type="entry name" value="Znf_CCHC"/>
</dbReference>
<feature type="domain" description="CCHC-type" evidence="3">
    <location>
        <begin position="331"/>
        <end position="346"/>
    </location>
</feature>
<feature type="region of interest" description="Disordered" evidence="2">
    <location>
        <begin position="376"/>
        <end position="433"/>
    </location>
</feature>
<feature type="domain" description="CCHC-type" evidence="3">
    <location>
        <begin position="66"/>
        <end position="81"/>
    </location>
</feature>
<evidence type="ECO:0000259" key="3">
    <source>
        <dbReference type="PROSITE" id="PS50158"/>
    </source>
</evidence>
<dbReference type="OrthoDB" id="8026949at2759"/>
<sequence length="433" mass="46184">MSWNKNTTTMDLLSLIDTSAASWKGEETTDPSNADNGGGAHDSGENGGSTDDTGGFGGGGGADGACRICHQEGHFARECPEKPAGGGLTGECFNCGEVGHNKADCTNAKVEREFTGNCNECGEQGHQARNCPTKPPVACRLCGQEGHKALHCTSRRIIDYNGVPELTEQDAWASVVNSCKDNDMDIFRLALRAYARALDDKFDLATVENALREEKYPFYLIARKQEIAITNTIVDLIGNPDREFVLTIQTSAKPRRKMMREGWPATPEENLVRLASAGFVEGRGVPLCGNCGGHFGKECPNVEKRTCRNCHSEDHMAKDCDQPPNPDNVTCRNCEKLGHFARQCPEAKDWSKVKCTNCGEMGHTIRRCKVSVQDDAGAQDDAGTSGGAPATGSGDTAAGAWDTQGAVESSAAAGEWSGKDAGNPDADAAGCIW</sequence>
<keyword evidence="1" id="KW-0863">Zinc-finger</keyword>
<keyword evidence="1" id="KW-0479">Metal-binding</keyword>
<keyword evidence="5" id="KW-1185">Reference proteome</keyword>
<dbReference type="GeneID" id="54290062"/>
<dbReference type="AlphaFoldDB" id="A0A6A5Y7X9"/>
<protein>
    <recommendedName>
        <fullName evidence="3">CCHC-type domain-containing protein</fullName>
    </recommendedName>
</protein>
<evidence type="ECO:0000313" key="5">
    <source>
        <dbReference type="Proteomes" id="UP000799778"/>
    </source>
</evidence>
<evidence type="ECO:0000313" key="4">
    <source>
        <dbReference type="EMBL" id="KAF2021685.1"/>
    </source>
</evidence>
<feature type="domain" description="CCHC-type" evidence="3">
    <location>
        <begin position="92"/>
        <end position="107"/>
    </location>
</feature>
<feature type="compositionally biased region" description="Low complexity" evidence="2">
    <location>
        <begin position="376"/>
        <end position="403"/>
    </location>
</feature>
<accession>A0A6A5Y7X9</accession>
<dbReference type="Pfam" id="PF00098">
    <property type="entry name" value="zf-CCHC"/>
    <property type="match status" value="6"/>
</dbReference>
<evidence type="ECO:0000256" key="1">
    <source>
        <dbReference type="PROSITE-ProRule" id="PRU00047"/>
    </source>
</evidence>
<dbReference type="GO" id="GO:0008270">
    <property type="term" value="F:zinc ion binding"/>
    <property type="evidence" value="ECO:0007669"/>
    <property type="project" value="UniProtKB-KW"/>
</dbReference>
<dbReference type="Proteomes" id="UP000799778">
    <property type="component" value="Unassembled WGS sequence"/>
</dbReference>
<reference evidence="4" key="1">
    <citation type="journal article" date="2020" name="Stud. Mycol.">
        <title>101 Dothideomycetes genomes: a test case for predicting lifestyles and emergence of pathogens.</title>
        <authorList>
            <person name="Haridas S."/>
            <person name="Albert R."/>
            <person name="Binder M."/>
            <person name="Bloem J."/>
            <person name="Labutti K."/>
            <person name="Salamov A."/>
            <person name="Andreopoulos B."/>
            <person name="Baker S."/>
            <person name="Barry K."/>
            <person name="Bills G."/>
            <person name="Bluhm B."/>
            <person name="Cannon C."/>
            <person name="Castanera R."/>
            <person name="Culley D."/>
            <person name="Daum C."/>
            <person name="Ezra D."/>
            <person name="Gonzalez J."/>
            <person name="Henrissat B."/>
            <person name="Kuo A."/>
            <person name="Liang C."/>
            <person name="Lipzen A."/>
            <person name="Lutzoni F."/>
            <person name="Magnuson J."/>
            <person name="Mondo S."/>
            <person name="Nolan M."/>
            <person name="Ohm R."/>
            <person name="Pangilinan J."/>
            <person name="Park H.-J."/>
            <person name="Ramirez L."/>
            <person name="Alfaro M."/>
            <person name="Sun H."/>
            <person name="Tritt A."/>
            <person name="Yoshinaga Y."/>
            <person name="Zwiers L.-H."/>
            <person name="Turgeon B."/>
            <person name="Goodwin S."/>
            <person name="Spatafora J."/>
            <person name="Crous P."/>
            <person name="Grigoriev I."/>
        </authorList>
    </citation>
    <scope>NUCLEOTIDE SEQUENCE</scope>
    <source>
        <strain evidence="4">CBS 175.79</strain>
    </source>
</reference>
<feature type="domain" description="CCHC-type" evidence="3">
    <location>
        <begin position="118"/>
        <end position="132"/>
    </location>
</feature>
<dbReference type="Gene3D" id="4.10.60.10">
    <property type="entry name" value="Zinc finger, CCHC-type"/>
    <property type="match status" value="4"/>
</dbReference>
<dbReference type="RefSeq" id="XP_033390024.1">
    <property type="nucleotide sequence ID" value="XM_033532665.1"/>
</dbReference>
<dbReference type="PANTHER" id="PTHR23002">
    <property type="entry name" value="ZINC FINGER CCHC DOMAIN CONTAINING PROTEIN"/>
    <property type="match status" value="1"/>
</dbReference>
<name>A0A6A5Y7X9_9PLEO</name>
<dbReference type="GO" id="GO:0003676">
    <property type="term" value="F:nucleic acid binding"/>
    <property type="evidence" value="ECO:0007669"/>
    <property type="project" value="InterPro"/>
</dbReference>
<feature type="compositionally biased region" description="Gly residues" evidence="2">
    <location>
        <begin position="36"/>
        <end position="47"/>
    </location>
</feature>
<feature type="domain" description="CCHC-type" evidence="3">
    <location>
        <begin position="354"/>
        <end position="369"/>
    </location>
</feature>
<evidence type="ECO:0000256" key="2">
    <source>
        <dbReference type="SAM" id="MobiDB-lite"/>
    </source>
</evidence>
<dbReference type="SMART" id="SM00343">
    <property type="entry name" value="ZnF_C2HC"/>
    <property type="match status" value="8"/>
</dbReference>
<keyword evidence="1" id="KW-0862">Zinc</keyword>
<feature type="region of interest" description="Disordered" evidence="2">
    <location>
        <begin position="23"/>
        <end position="56"/>
    </location>
</feature>
<dbReference type="EMBL" id="ML978066">
    <property type="protein sequence ID" value="KAF2021685.1"/>
    <property type="molecule type" value="Genomic_DNA"/>
</dbReference>
<organism evidence="4 5">
    <name type="scientific">Aaosphaeria arxii CBS 175.79</name>
    <dbReference type="NCBI Taxonomy" id="1450172"/>
    <lineage>
        <taxon>Eukaryota</taxon>
        <taxon>Fungi</taxon>
        <taxon>Dikarya</taxon>
        <taxon>Ascomycota</taxon>
        <taxon>Pezizomycotina</taxon>
        <taxon>Dothideomycetes</taxon>
        <taxon>Pleosporomycetidae</taxon>
        <taxon>Pleosporales</taxon>
        <taxon>Pleosporales incertae sedis</taxon>
        <taxon>Aaosphaeria</taxon>
    </lineage>
</organism>
<dbReference type="PROSITE" id="PS50158">
    <property type="entry name" value="ZF_CCHC"/>
    <property type="match status" value="5"/>
</dbReference>
<proteinExistence type="predicted"/>
<dbReference type="SUPFAM" id="SSF57756">
    <property type="entry name" value="Retrovirus zinc finger-like domains"/>
    <property type="match status" value="4"/>
</dbReference>
<dbReference type="InterPro" id="IPR036875">
    <property type="entry name" value="Znf_CCHC_sf"/>
</dbReference>